<evidence type="ECO:0000313" key="2">
    <source>
        <dbReference type="EMBL" id="ESS57628.1"/>
    </source>
</evidence>
<evidence type="ECO:0000256" key="1">
    <source>
        <dbReference type="SAM" id="SignalP"/>
    </source>
</evidence>
<dbReference type="Gene3D" id="1.25.40.10">
    <property type="entry name" value="Tetratricopeptide repeat domain"/>
    <property type="match status" value="1"/>
</dbReference>
<evidence type="ECO:0000313" key="3">
    <source>
        <dbReference type="Proteomes" id="UP000017834"/>
    </source>
</evidence>
<dbReference type="EMBL" id="AXOM01000047">
    <property type="protein sequence ID" value="ESS57628.1"/>
    <property type="molecule type" value="Genomic_DNA"/>
</dbReference>
<comment type="caution">
    <text evidence="2">The sequence shown here is derived from an EMBL/GenBank/DDBJ whole genome shotgun (WGS) entry which is preliminary data.</text>
</comment>
<proteinExistence type="predicted"/>
<feature type="signal peptide" evidence="1">
    <location>
        <begin position="1"/>
        <end position="21"/>
    </location>
</feature>
<accession>A0ABN0Q6H9</accession>
<organism evidence="2 3">
    <name type="scientific">Enterobacter cloacae S611</name>
    <dbReference type="NCBI Taxonomy" id="1399146"/>
    <lineage>
        <taxon>Bacteria</taxon>
        <taxon>Pseudomonadati</taxon>
        <taxon>Pseudomonadota</taxon>
        <taxon>Gammaproteobacteria</taxon>
        <taxon>Enterobacterales</taxon>
        <taxon>Enterobacteriaceae</taxon>
        <taxon>Enterobacter</taxon>
        <taxon>Enterobacter cloacae complex</taxon>
    </lineage>
</organism>
<protein>
    <recommendedName>
        <fullName evidence="4">Tetratricopeptide repeat family protein</fullName>
    </recommendedName>
</protein>
<keyword evidence="1" id="KW-0732">Signal</keyword>
<dbReference type="InterPro" id="IPR011990">
    <property type="entry name" value="TPR-like_helical_dom_sf"/>
</dbReference>
<sequence length="177" mass="20255">MRISGVTTFILILFLGAPAIAEPTQQASELVKKYTLSEDADKLVVLEDFDKLARKNPENVNVIRSYTSLLASRGDYQKSLTYLESVNRANANPSFLLQECMLKERLGKKEDMCYQRVISESESKHIENMDYLMALFFTNDDKFPAVKQRLLTKNPALSDDFNIFSQDKRSVLRAIYP</sequence>
<reference evidence="2 3" key="1">
    <citation type="journal article" date="2014" name="Genome Announc.">
        <title>Draft Genome Sequence of Enterobacter cloacae Strain S611.</title>
        <authorList>
            <person name="Wang D."/>
            <person name="Han C.S."/>
            <person name="Dichosa A.E."/>
            <person name="Gleasner C.D."/>
            <person name="Johnson S.L."/>
            <person name="Daligault H.E."/>
            <person name="Davenport K.W."/>
            <person name="Li P.E."/>
            <person name="Pierson E.A."/>
            <person name="Pierson L.S.III."/>
        </authorList>
    </citation>
    <scope>NUCLEOTIDE SEQUENCE [LARGE SCALE GENOMIC DNA]</scope>
    <source>
        <strain evidence="2 3">S611</strain>
    </source>
</reference>
<dbReference type="Proteomes" id="UP000017834">
    <property type="component" value="Unassembled WGS sequence"/>
</dbReference>
<feature type="chain" id="PRO_5045114711" description="Tetratricopeptide repeat family protein" evidence="1">
    <location>
        <begin position="22"/>
        <end position="177"/>
    </location>
</feature>
<keyword evidence="3" id="KW-1185">Reference proteome</keyword>
<gene>
    <name evidence="2" type="ORF">EDP2_2619</name>
</gene>
<name>A0ABN0Q6H9_ENTCL</name>
<evidence type="ECO:0008006" key="4">
    <source>
        <dbReference type="Google" id="ProtNLM"/>
    </source>
</evidence>